<feature type="transmembrane region" description="Helical" evidence="1">
    <location>
        <begin position="225"/>
        <end position="243"/>
    </location>
</feature>
<name>A0A0F7D3Z1_9STAP</name>
<dbReference type="InterPro" id="IPR052529">
    <property type="entry name" value="Bact_Transport_Assoc"/>
</dbReference>
<dbReference type="Proteomes" id="UP000183090">
    <property type="component" value="Unassembled WGS sequence"/>
</dbReference>
<feature type="transmembrane region" description="Helical" evidence="1">
    <location>
        <begin position="12"/>
        <end position="29"/>
    </location>
</feature>
<keyword evidence="5" id="KW-1185">Reference proteome</keyword>
<protein>
    <recommendedName>
        <fullName evidence="2">DUF418 domain-containing protein</fullName>
    </recommendedName>
</protein>
<dbReference type="AlphaFoldDB" id="A0A0F7D3Z1"/>
<feature type="transmembrane region" description="Helical" evidence="1">
    <location>
        <begin position="125"/>
        <end position="144"/>
    </location>
</feature>
<feature type="transmembrane region" description="Helical" evidence="1">
    <location>
        <begin position="82"/>
        <end position="99"/>
    </location>
</feature>
<dbReference type="RefSeq" id="WP_046789516.1">
    <property type="nucleotide sequence ID" value="NZ_CP011366.1"/>
</dbReference>
<evidence type="ECO:0000313" key="6">
    <source>
        <dbReference type="Proteomes" id="UP000183090"/>
    </source>
</evidence>
<feature type="transmembrane region" description="Helical" evidence="1">
    <location>
        <begin position="49"/>
        <end position="70"/>
    </location>
</feature>
<evidence type="ECO:0000256" key="1">
    <source>
        <dbReference type="SAM" id="Phobius"/>
    </source>
</evidence>
<dbReference type="InterPro" id="IPR007349">
    <property type="entry name" value="DUF418"/>
</dbReference>
<dbReference type="KEGG" id="shv:AAT16_03275"/>
<feature type="transmembrane region" description="Helical" evidence="1">
    <location>
        <begin position="263"/>
        <end position="280"/>
    </location>
</feature>
<dbReference type="EMBL" id="FOTB01000004">
    <property type="protein sequence ID" value="SFK82410.1"/>
    <property type="molecule type" value="Genomic_DNA"/>
</dbReference>
<feature type="transmembrane region" description="Helical" evidence="1">
    <location>
        <begin position="326"/>
        <end position="347"/>
    </location>
</feature>
<feature type="transmembrane region" description="Helical" evidence="1">
    <location>
        <begin position="192"/>
        <end position="213"/>
    </location>
</feature>
<sequence>MKTEDSNIKFMLGITFFLVLLMNGMYYMMPFDAINIYEYLNGDELRSYHLLNIFTGSAVLPLLALLTGYMLNHYRGSGIGNIAKILVAVFAIGTLQAVFIFAYDFLPGLALMAFAGLLFLKPRWYVPMVSSIVLFGFHMAVNVLPDILENIGSPTDKIYSAIQTVNDHTSVFRSSDYFAILSKNIEIFTGDIAGGMYTLVFTVLPWILFGIALGKLDIRTLLGSNQLLTIAMFITLAGGGLALKMIQVVTLGTYSGTLLADNFGGPVLALGYFILLVYLADVSPGKLHNLFVPLGRRSLTMYIFSNVFLIFIFYGIGFTAYSDVTILTMVIIMTALYAVLLGTGFLFQKFEISGIESLFTNNSDKFGKKS</sequence>
<dbReference type="EMBL" id="CP011366">
    <property type="protein sequence ID" value="AKG73325.1"/>
    <property type="molecule type" value="Genomic_DNA"/>
</dbReference>
<dbReference type="PANTHER" id="PTHR30590:SF2">
    <property type="entry name" value="INNER MEMBRANE PROTEIN"/>
    <property type="match status" value="1"/>
</dbReference>
<accession>A0A0F7D3Z1</accession>
<evidence type="ECO:0000259" key="2">
    <source>
        <dbReference type="Pfam" id="PF04235"/>
    </source>
</evidence>
<gene>
    <name evidence="3" type="ORF">AAT16_03275</name>
    <name evidence="4" type="ORF">SAMN05216235_1867</name>
</gene>
<reference evidence="5" key="2">
    <citation type="submission" date="2015-04" db="EMBL/GenBank/DDBJ databases">
        <title>Complete genome sequence of Salinicoccus halodurans strain H3B36, isolated from the Qaidam basin of China.</title>
        <authorList>
            <person name="Ma Y."/>
            <person name="Jiang K."/>
            <person name="Xue Y."/>
        </authorList>
    </citation>
    <scope>NUCLEOTIDE SEQUENCE [LARGE SCALE GENOMIC DNA]</scope>
    <source>
        <strain evidence="5">H3B36</strain>
    </source>
</reference>
<keyword evidence="1" id="KW-0472">Membrane</keyword>
<evidence type="ECO:0000313" key="3">
    <source>
        <dbReference type="EMBL" id="AKG73325.1"/>
    </source>
</evidence>
<keyword evidence="1" id="KW-1133">Transmembrane helix</keyword>
<feature type="domain" description="DUF418" evidence="2">
    <location>
        <begin position="228"/>
        <end position="343"/>
    </location>
</feature>
<dbReference type="Pfam" id="PF04235">
    <property type="entry name" value="DUF418"/>
    <property type="match status" value="1"/>
</dbReference>
<dbReference type="Proteomes" id="UP000034029">
    <property type="component" value="Chromosome"/>
</dbReference>
<feature type="transmembrane region" description="Helical" evidence="1">
    <location>
        <begin position="105"/>
        <end position="120"/>
    </location>
</feature>
<organism evidence="4 6">
    <name type="scientific">Salinicoccus halodurans</name>
    <dbReference type="NCBI Taxonomy" id="407035"/>
    <lineage>
        <taxon>Bacteria</taxon>
        <taxon>Bacillati</taxon>
        <taxon>Bacillota</taxon>
        <taxon>Bacilli</taxon>
        <taxon>Bacillales</taxon>
        <taxon>Staphylococcaceae</taxon>
        <taxon>Salinicoccus</taxon>
    </lineage>
</organism>
<reference evidence="4 6" key="3">
    <citation type="submission" date="2016-10" db="EMBL/GenBank/DDBJ databases">
        <authorList>
            <person name="Varghese N."/>
            <person name="Submissions S."/>
        </authorList>
    </citation>
    <scope>NUCLEOTIDE SEQUENCE [LARGE SCALE GENOMIC DNA]</scope>
    <source>
        <strain evidence="4 6">CGMCC 1.6501</strain>
    </source>
</reference>
<dbReference type="OrthoDB" id="2386713at2"/>
<proteinExistence type="predicted"/>
<dbReference type="PANTHER" id="PTHR30590">
    <property type="entry name" value="INNER MEMBRANE PROTEIN"/>
    <property type="match status" value="1"/>
</dbReference>
<feature type="transmembrane region" description="Helical" evidence="1">
    <location>
        <begin position="301"/>
        <end position="320"/>
    </location>
</feature>
<evidence type="ECO:0000313" key="4">
    <source>
        <dbReference type="EMBL" id="SFK82410.1"/>
    </source>
</evidence>
<reference evidence="3 5" key="1">
    <citation type="journal article" date="2015" name="Int. J. Syst. Evol. Microbiol.">
        <title>Complete genome sequence of Salinicoccus halodurans H3B36, isolated from the Qaidam Basin in China.</title>
        <authorList>
            <person name="Jiang K."/>
            <person name="Xue Y."/>
            <person name="Ma Y."/>
        </authorList>
    </citation>
    <scope>NUCLEOTIDE SEQUENCE [LARGE SCALE GENOMIC DNA]</scope>
    <source>
        <strain evidence="3 5">H3B36</strain>
    </source>
</reference>
<keyword evidence="1" id="KW-0812">Transmembrane</keyword>
<evidence type="ECO:0000313" key="5">
    <source>
        <dbReference type="Proteomes" id="UP000034029"/>
    </source>
</evidence>